<evidence type="ECO:0000313" key="5">
    <source>
        <dbReference type="EMBL" id="GGF35164.1"/>
    </source>
</evidence>
<dbReference type="PANTHER" id="PTHR10434:SF11">
    <property type="entry name" value="1-ACYL-SN-GLYCEROL-3-PHOSPHATE ACYLTRANSFERASE"/>
    <property type="match status" value="1"/>
</dbReference>
<keyword evidence="6" id="KW-1185">Reference proteome</keyword>
<proteinExistence type="predicted"/>
<keyword evidence="1" id="KW-0808">Transferase</keyword>
<name>A0A917EYU4_9ACTN</name>
<feature type="region of interest" description="Disordered" evidence="3">
    <location>
        <begin position="214"/>
        <end position="241"/>
    </location>
</feature>
<dbReference type="SUPFAM" id="SSF69593">
    <property type="entry name" value="Glycerol-3-phosphate (1)-acyltransferase"/>
    <property type="match status" value="1"/>
</dbReference>
<reference evidence="5" key="1">
    <citation type="journal article" date="2014" name="Int. J. Syst. Evol. Microbiol.">
        <title>Complete genome sequence of Corynebacterium casei LMG S-19264T (=DSM 44701T), isolated from a smear-ripened cheese.</title>
        <authorList>
            <consortium name="US DOE Joint Genome Institute (JGI-PGF)"/>
            <person name="Walter F."/>
            <person name="Albersmeier A."/>
            <person name="Kalinowski J."/>
            <person name="Ruckert C."/>
        </authorList>
    </citation>
    <scope>NUCLEOTIDE SEQUENCE</scope>
    <source>
        <strain evidence="5">CGMCC 1.16067</strain>
    </source>
</reference>
<dbReference type="AlphaFoldDB" id="A0A917EYU4"/>
<evidence type="ECO:0000259" key="4">
    <source>
        <dbReference type="SMART" id="SM00563"/>
    </source>
</evidence>
<evidence type="ECO:0000256" key="1">
    <source>
        <dbReference type="ARBA" id="ARBA00022679"/>
    </source>
</evidence>
<dbReference type="EMBL" id="BMKQ01000001">
    <property type="protein sequence ID" value="GGF35164.1"/>
    <property type="molecule type" value="Genomic_DNA"/>
</dbReference>
<keyword evidence="2 5" id="KW-0012">Acyltransferase</keyword>
<dbReference type="GO" id="GO:0006654">
    <property type="term" value="P:phosphatidic acid biosynthetic process"/>
    <property type="evidence" value="ECO:0007669"/>
    <property type="project" value="TreeGrafter"/>
</dbReference>
<accession>A0A917EYU4</accession>
<dbReference type="InterPro" id="IPR002123">
    <property type="entry name" value="Plipid/glycerol_acylTrfase"/>
</dbReference>
<dbReference type="RefSeq" id="WP_188778050.1">
    <property type="nucleotide sequence ID" value="NZ_BMKQ01000001.1"/>
</dbReference>
<protein>
    <submittedName>
        <fullName evidence="5">1-acyl-sn-glycerol-3-phosphate acyltransferase</fullName>
    </submittedName>
</protein>
<dbReference type="SMART" id="SM00563">
    <property type="entry name" value="PlsC"/>
    <property type="match status" value="1"/>
</dbReference>
<dbReference type="CDD" id="cd07989">
    <property type="entry name" value="LPLAT_AGPAT-like"/>
    <property type="match status" value="1"/>
</dbReference>
<reference evidence="5" key="2">
    <citation type="submission" date="2020-09" db="EMBL/GenBank/DDBJ databases">
        <authorList>
            <person name="Sun Q."/>
            <person name="Zhou Y."/>
        </authorList>
    </citation>
    <scope>NUCLEOTIDE SEQUENCE</scope>
    <source>
        <strain evidence="5">CGMCC 1.16067</strain>
    </source>
</reference>
<dbReference type="Pfam" id="PF01553">
    <property type="entry name" value="Acyltransferase"/>
    <property type="match status" value="1"/>
</dbReference>
<sequence length="241" mass="25935">MHGDLPRTEGVRRPRTWALQHLAGASRGLVGRRWDVEVRGAEHFPTHGPVIVAGNHTGWVDGPLMAIFAPRPLHALTKTEMFASPPMAAFLRWAGQVPMHRFEVDPLALKTSVAVLRAGGAVGIFPEGTRGDGSAERARGGVGWLALVTGAPVLPVAFLGTRVPGGTMGSVPPAGSRFVIEYAEPLRFAARPWPRRRADVAAVTEQVREALARHVSQARRRTGIASPGPVPRDVTEDEEEQ</sequence>
<evidence type="ECO:0000313" key="6">
    <source>
        <dbReference type="Proteomes" id="UP000649179"/>
    </source>
</evidence>
<comment type="caution">
    <text evidence="5">The sequence shown here is derived from an EMBL/GenBank/DDBJ whole genome shotgun (WGS) entry which is preliminary data.</text>
</comment>
<dbReference type="GO" id="GO:0003841">
    <property type="term" value="F:1-acylglycerol-3-phosphate O-acyltransferase activity"/>
    <property type="evidence" value="ECO:0007669"/>
    <property type="project" value="TreeGrafter"/>
</dbReference>
<feature type="domain" description="Phospholipid/glycerol acyltransferase" evidence="4">
    <location>
        <begin position="50"/>
        <end position="161"/>
    </location>
</feature>
<gene>
    <name evidence="5" type="ORF">GCM10011519_05760</name>
</gene>
<organism evidence="5 6">
    <name type="scientific">Marmoricola endophyticus</name>
    <dbReference type="NCBI Taxonomy" id="2040280"/>
    <lineage>
        <taxon>Bacteria</taxon>
        <taxon>Bacillati</taxon>
        <taxon>Actinomycetota</taxon>
        <taxon>Actinomycetes</taxon>
        <taxon>Propionibacteriales</taxon>
        <taxon>Nocardioidaceae</taxon>
        <taxon>Marmoricola</taxon>
    </lineage>
</organism>
<dbReference type="PANTHER" id="PTHR10434">
    <property type="entry name" value="1-ACYL-SN-GLYCEROL-3-PHOSPHATE ACYLTRANSFERASE"/>
    <property type="match status" value="1"/>
</dbReference>
<dbReference type="GO" id="GO:0005886">
    <property type="term" value="C:plasma membrane"/>
    <property type="evidence" value="ECO:0007669"/>
    <property type="project" value="TreeGrafter"/>
</dbReference>
<evidence type="ECO:0000256" key="3">
    <source>
        <dbReference type="SAM" id="MobiDB-lite"/>
    </source>
</evidence>
<evidence type="ECO:0000256" key="2">
    <source>
        <dbReference type="ARBA" id="ARBA00023315"/>
    </source>
</evidence>
<dbReference type="Proteomes" id="UP000649179">
    <property type="component" value="Unassembled WGS sequence"/>
</dbReference>